<keyword evidence="3" id="KW-1185">Reference proteome</keyword>
<evidence type="ECO:0000313" key="2">
    <source>
        <dbReference type="EMBL" id="KAF2438569.1"/>
    </source>
</evidence>
<comment type="caution">
    <text evidence="2">The sequence shown here is derived from an EMBL/GenBank/DDBJ whole genome shotgun (WGS) entry which is preliminary data.</text>
</comment>
<name>A0A9P4P8M7_9PLEO</name>
<dbReference type="AlphaFoldDB" id="A0A9P4P8M7"/>
<dbReference type="OrthoDB" id="2441647at2759"/>
<reference evidence="2" key="1">
    <citation type="journal article" date="2020" name="Stud. Mycol.">
        <title>101 Dothideomycetes genomes: a test case for predicting lifestyles and emergence of pathogens.</title>
        <authorList>
            <person name="Haridas S."/>
            <person name="Albert R."/>
            <person name="Binder M."/>
            <person name="Bloem J."/>
            <person name="Labutti K."/>
            <person name="Salamov A."/>
            <person name="Andreopoulos B."/>
            <person name="Baker S."/>
            <person name="Barry K."/>
            <person name="Bills G."/>
            <person name="Bluhm B."/>
            <person name="Cannon C."/>
            <person name="Castanera R."/>
            <person name="Culley D."/>
            <person name="Daum C."/>
            <person name="Ezra D."/>
            <person name="Gonzalez J."/>
            <person name="Henrissat B."/>
            <person name="Kuo A."/>
            <person name="Liang C."/>
            <person name="Lipzen A."/>
            <person name="Lutzoni F."/>
            <person name="Magnuson J."/>
            <person name="Mondo S."/>
            <person name="Nolan M."/>
            <person name="Ohm R."/>
            <person name="Pangilinan J."/>
            <person name="Park H.-J."/>
            <person name="Ramirez L."/>
            <person name="Alfaro M."/>
            <person name="Sun H."/>
            <person name="Tritt A."/>
            <person name="Yoshinaga Y."/>
            <person name="Zwiers L.-H."/>
            <person name="Turgeon B."/>
            <person name="Goodwin S."/>
            <person name="Spatafora J."/>
            <person name="Crous P."/>
            <person name="Grigoriev I."/>
        </authorList>
    </citation>
    <scope>NUCLEOTIDE SEQUENCE</scope>
    <source>
        <strain evidence="2">CBS 690.94</strain>
    </source>
</reference>
<proteinExistence type="predicted"/>
<evidence type="ECO:0000256" key="1">
    <source>
        <dbReference type="SAM" id="Coils"/>
    </source>
</evidence>
<dbReference type="EMBL" id="MU001512">
    <property type="protein sequence ID" value="KAF2438569.1"/>
    <property type="molecule type" value="Genomic_DNA"/>
</dbReference>
<feature type="coiled-coil region" evidence="1">
    <location>
        <begin position="25"/>
        <end position="59"/>
    </location>
</feature>
<protein>
    <submittedName>
        <fullName evidence="2">Uncharacterized protein</fullName>
    </submittedName>
</protein>
<accession>A0A9P4P8M7</accession>
<organism evidence="2 3">
    <name type="scientific">Karstenula rhodostoma CBS 690.94</name>
    <dbReference type="NCBI Taxonomy" id="1392251"/>
    <lineage>
        <taxon>Eukaryota</taxon>
        <taxon>Fungi</taxon>
        <taxon>Dikarya</taxon>
        <taxon>Ascomycota</taxon>
        <taxon>Pezizomycotina</taxon>
        <taxon>Dothideomycetes</taxon>
        <taxon>Pleosporomycetidae</taxon>
        <taxon>Pleosporales</taxon>
        <taxon>Massarineae</taxon>
        <taxon>Didymosphaeriaceae</taxon>
        <taxon>Karstenula</taxon>
    </lineage>
</organism>
<sequence length="125" mass="14540">MQETKWWKMRYLNKSDLVLRTEGTVIQLRQDNEAAKAQIERLLGELREAQEELDGFTSRAEEERFVLLFKISALNDELKIVSKDADSHHVHLVQEQADSARLWNDIEELEKALVEVNDACDEAED</sequence>
<evidence type="ECO:0000313" key="3">
    <source>
        <dbReference type="Proteomes" id="UP000799764"/>
    </source>
</evidence>
<keyword evidence="1" id="KW-0175">Coiled coil</keyword>
<dbReference type="Proteomes" id="UP000799764">
    <property type="component" value="Unassembled WGS sequence"/>
</dbReference>
<gene>
    <name evidence="2" type="ORF">P171DRAFT_491227</name>
</gene>